<protein>
    <submittedName>
        <fullName evidence="2">Uncharacterized protein</fullName>
    </submittedName>
</protein>
<gene>
    <name evidence="2" type="ORF">HAV22_08910</name>
</gene>
<dbReference type="PROSITE" id="PS51257">
    <property type="entry name" value="PROKAR_LIPOPROTEIN"/>
    <property type="match status" value="1"/>
</dbReference>
<feature type="chain" id="PRO_5045381861" evidence="1">
    <location>
        <begin position="21"/>
        <end position="378"/>
    </location>
</feature>
<evidence type="ECO:0000313" key="3">
    <source>
        <dbReference type="Proteomes" id="UP000716322"/>
    </source>
</evidence>
<keyword evidence="1" id="KW-0732">Signal</keyword>
<evidence type="ECO:0000313" key="2">
    <source>
        <dbReference type="EMBL" id="NIA53774.1"/>
    </source>
</evidence>
<dbReference type="EMBL" id="JAAQOM010000004">
    <property type="protein sequence ID" value="NIA53774.1"/>
    <property type="molecule type" value="Genomic_DNA"/>
</dbReference>
<feature type="signal peptide" evidence="1">
    <location>
        <begin position="1"/>
        <end position="20"/>
    </location>
</feature>
<dbReference type="Proteomes" id="UP000716322">
    <property type="component" value="Unassembled WGS sequence"/>
</dbReference>
<name>A0ABX0PAT5_9BURK</name>
<evidence type="ECO:0000256" key="1">
    <source>
        <dbReference type="SAM" id="SignalP"/>
    </source>
</evidence>
<dbReference type="RefSeq" id="WP_166858609.1">
    <property type="nucleotide sequence ID" value="NZ_JAAQOM010000004.1"/>
</dbReference>
<accession>A0ABX0PAT5</accession>
<proteinExistence type="predicted"/>
<reference evidence="2 3" key="1">
    <citation type="submission" date="2020-03" db="EMBL/GenBank/DDBJ databases">
        <title>Genome sequence of strain Massilia sp. TW-1.</title>
        <authorList>
            <person name="Chaudhary D.K."/>
        </authorList>
    </citation>
    <scope>NUCLEOTIDE SEQUENCE [LARGE SCALE GENOMIC DNA]</scope>
    <source>
        <strain evidence="2 3">TW-1</strain>
    </source>
</reference>
<comment type="caution">
    <text evidence="2">The sequence shown here is derived from an EMBL/GenBank/DDBJ whole genome shotgun (WGS) entry which is preliminary data.</text>
</comment>
<keyword evidence="3" id="KW-1185">Reference proteome</keyword>
<sequence length="378" mass="40191">MMWRSRLSFLSVLGLLAACATPYRPAVVVHDSATFPGIAGIVAVAGSRPVDVLLVHGMCTHDRAWAEHQIDRIAGIVADHAPAASATARAPAPARIEVVESTRRLAGGTVRFHALVWSPLTAPLKHQLDFDLTGRPTDCAGAGACKPRRAALNAYVKVNLLDDCLADAVIYEGESHVAIRDAMVRTIAQVIANDPDSEAPLVVVAESLGSKMLFDALSAMLESWQPQTRALGQQAARRLGLLFMAGNQLPILGLAEQSGGAGGVGGMGGMSGIGAIPVQDSLQHFLDLRRRQPNRRAEALQRLAVVAFTDPNDLLSYRLLPARYAAPDVAVADVLVSNDRTWLGWIENPLTAHLDYLANPDVATMVACGFPSSAICPR</sequence>
<organism evidence="2 3">
    <name type="scientific">Telluria antibiotica</name>
    <dbReference type="NCBI Taxonomy" id="2717319"/>
    <lineage>
        <taxon>Bacteria</taxon>
        <taxon>Pseudomonadati</taxon>
        <taxon>Pseudomonadota</taxon>
        <taxon>Betaproteobacteria</taxon>
        <taxon>Burkholderiales</taxon>
        <taxon>Oxalobacteraceae</taxon>
        <taxon>Telluria group</taxon>
        <taxon>Telluria</taxon>
    </lineage>
</organism>